<dbReference type="EC" id="6.1.1.4" evidence="1"/>
<keyword evidence="1" id="KW-0030">Aminoacyl-tRNA synthetase</keyword>
<reference evidence="1" key="1">
    <citation type="submission" date="2022-07" db="EMBL/GenBank/DDBJ databases">
        <title>Phylogenomic reconstructions and comparative analyses of Kickxellomycotina fungi.</title>
        <authorList>
            <person name="Reynolds N.K."/>
            <person name="Stajich J.E."/>
            <person name="Barry K."/>
            <person name="Grigoriev I.V."/>
            <person name="Crous P."/>
            <person name="Smith M.E."/>
        </authorList>
    </citation>
    <scope>NUCLEOTIDE SEQUENCE</scope>
    <source>
        <strain evidence="1">CBS 190363</strain>
    </source>
</reference>
<comment type="caution">
    <text evidence="1">The sequence shown here is derived from an EMBL/GenBank/DDBJ whole genome shotgun (WGS) entry which is preliminary data.</text>
</comment>
<keyword evidence="2" id="KW-1185">Reference proteome</keyword>
<dbReference type="EMBL" id="JANBVB010000189">
    <property type="protein sequence ID" value="KAJ2896522.1"/>
    <property type="molecule type" value="Genomic_DNA"/>
</dbReference>
<accession>A0ACC1M6F9</accession>
<dbReference type="Proteomes" id="UP001139981">
    <property type="component" value="Unassembled WGS sequence"/>
</dbReference>
<organism evidence="1 2">
    <name type="scientific">Coemansia aciculifera</name>
    <dbReference type="NCBI Taxonomy" id="417176"/>
    <lineage>
        <taxon>Eukaryota</taxon>
        <taxon>Fungi</taxon>
        <taxon>Fungi incertae sedis</taxon>
        <taxon>Zoopagomycota</taxon>
        <taxon>Kickxellomycotina</taxon>
        <taxon>Kickxellomycetes</taxon>
        <taxon>Kickxellales</taxon>
        <taxon>Kickxellaceae</taxon>
        <taxon>Coemansia</taxon>
    </lineage>
</organism>
<name>A0ACC1M6F9_9FUNG</name>
<evidence type="ECO:0000313" key="1">
    <source>
        <dbReference type="EMBL" id="KAJ2896522.1"/>
    </source>
</evidence>
<protein>
    <submittedName>
        <fullName evidence="1">Cytosolic leucyl tRNA synthetase</fullName>
        <ecNumber evidence="1">6.1.1.4</ecNumber>
    </submittedName>
</protein>
<evidence type="ECO:0000313" key="2">
    <source>
        <dbReference type="Proteomes" id="UP001139981"/>
    </source>
</evidence>
<proteinExistence type="predicted"/>
<keyword evidence="1" id="KW-0436">Ligase</keyword>
<gene>
    <name evidence="1" type="primary">CDC60</name>
    <name evidence="1" type="ORF">IWW38_001998</name>
</gene>
<sequence>MGDTTIPNTADSANVEGKKTAKRDALMDIERHWQADWRENGLFEIDVPKDTGLSTDELHEQHPKWMGTIPYPYMNGTLHLGHGFSISKIEFAAGWGRLKGKLVLFPFGFHVTGMPIKSSADKIARELEMFGPNFELPKESECDSQALASKVEDMSVSEAPKASANFKAKKTKTIAKTGGIKYQFQLMQSQGISNEEIAKFADTDYWLKYYPPIAIADLNSLGCKIDWRRAFLTTDHNPYYDSFARWQFQRLRDMDKIKFGERYTIWSAKDGQPCMDHDRQSGEGVGPQEYTAIKLEVLEWSQEGSLAASAIPELAGQRIFLVAATLRPETMYGQTNCFVGTGLEYGFFQSKDTNQVYVVSERAARNMAFQGLSPENGRVVKLGSITGQAIIGTKVNAPLSEYKNGVYVLPMENVLATKGTGVVTSVPSDSPDDYAALRDLKKKPEYYGIDAKWVEGFDPIPVLSTEAYGEMSAPVLCDKMKVSSQKDRIQLAEAKEAAYKEGFYSGTMSIGDFKGLPVAVAKQMVRLQLKECGDAFYYAEPEGLVMSRSGDECLVALCDQWYIDYGEDAWKAKTKECLAQMNTYGEDTRAQFEAKLDWLNQWACARSFGLGSKVPWDESFVIESLSDSTIYMSYYTVAHLLHRSLDGSKTGPLGIAPQDMDYAAWDFVLQGKSLPPGHGKAAELAELRRSYLYWYPMDIRSSAKDLVQNHLTFCMYIHTAIFPEREWPRGIRINGHLLLNGEKMAKSTGNSLSLRQACDLYGADATRMTLADAGDSMEDANFEETVANASILRLFTLKEWVADALLALAASEKSPNEKVQANDVTLCPASAPFGVLELMFDAEMDKLALATGAAYEATMYREALKHGMYDFLRSRDWYREMSDAAGMHPTLVRKWINRQLIQLCPIAPHWCEHVWRTLMGNTTSIMNARWPTDLPADVDHALIAASEYMHRTLRSVHDAEVALQKRSKRKGTKEAQAGEFDPNGPKTADIYVACSFPQWQEDVIAVLKESYDAATSAFDDKAIQAALGKSGLVKNKKVMPFAQGIKKRVASLGPTGFERALAFKEIAILNALVPYLISSRGYTKATVVDLGSAGDLTDAQAVAAEVAVPGEPNIVVASAQ</sequence>